<dbReference type="Gene3D" id="3.40.30.10">
    <property type="entry name" value="Glutaredoxin"/>
    <property type="match status" value="1"/>
</dbReference>
<name>A0ABS3UIH2_9ACTN</name>
<reference evidence="1 2" key="1">
    <citation type="submission" date="2021-03" db="EMBL/GenBank/DDBJ databases">
        <title>Actinoplanes flavus sp. nov., a novel actinomycete isolated from Coconut Palm rhizosphere soil.</title>
        <authorList>
            <person name="Luo X."/>
        </authorList>
    </citation>
    <scope>NUCLEOTIDE SEQUENCE [LARGE SCALE GENOMIC DNA]</scope>
    <source>
        <strain evidence="1 2">NEAU-H7</strain>
    </source>
</reference>
<dbReference type="EMBL" id="JAGFNS010000008">
    <property type="protein sequence ID" value="MBO3738579.1"/>
    <property type="molecule type" value="Genomic_DNA"/>
</dbReference>
<sequence length="178" mass="19479">MSGGQMLSLTAVQDGTPVAVPDPVRIVHLQLRRFAGCPICHLHLRSFVRRHDDLESAGILEVVVFHSTADELRPHVTDLPFPAIADPERHLYRRFGAEPSARSLLDPRVYPSVVRAVTVGTVAFLRGRAKLPSRKPTGGRLGLPADVLFAPGGDIMARKTGTHADDQWSVDEVLELAR</sequence>
<evidence type="ECO:0000313" key="2">
    <source>
        <dbReference type="Proteomes" id="UP000679690"/>
    </source>
</evidence>
<dbReference type="InterPro" id="IPR032801">
    <property type="entry name" value="PXL2A/B/C"/>
</dbReference>
<dbReference type="Proteomes" id="UP000679690">
    <property type="component" value="Unassembled WGS sequence"/>
</dbReference>
<dbReference type="InterPro" id="IPR036249">
    <property type="entry name" value="Thioredoxin-like_sf"/>
</dbReference>
<comment type="caution">
    <text evidence="1">The sequence shown here is derived from an EMBL/GenBank/DDBJ whole genome shotgun (WGS) entry which is preliminary data.</text>
</comment>
<dbReference type="SUPFAM" id="SSF52833">
    <property type="entry name" value="Thioredoxin-like"/>
    <property type="match status" value="1"/>
</dbReference>
<keyword evidence="2" id="KW-1185">Reference proteome</keyword>
<protein>
    <submittedName>
        <fullName evidence="1">Redoxin domain-containing protein</fullName>
    </submittedName>
</protein>
<gene>
    <name evidence="1" type="ORF">J5X75_13720</name>
</gene>
<dbReference type="Pfam" id="PF13911">
    <property type="entry name" value="AhpC-TSA_2"/>
    <property type="match status" value="1"/>
</dbReference>
<evidence type="ECO:0000313" key="1">
    <source>
        <dbReference type="EMBL" id="MBO3738579.1"/>
    </source>
</evidence>
<organism evidence="1 2">
    <name type="scientific">Actinoplanes flavus</name>
    <dbReference type="NCBI Taxonomy" id="2820290"/>
    <lineage>
        <taxon>Bacteria</taxon>
        <taxon>Bacillati</taxon>
        <taxon>Actinomycetota</taxon>
        <taxon>Actinomycetes</taxon>
        <taxon>Micromonosporales</taxon>
        <taxon>Micromonosporaceae</taxon>
        <taxon>Actinoplanes</taxon>
    </lineage>
</organism>
<accession>A0ABS3UIH2</accession>
<proteinExistence type="predicted"/>